<evidence type="ECO:0000256" key="1">
    <source>
        <dbReference type="SAM" id="MobiDB-lite"/>
    </source>
</evidence>
<sequence>MSILPTPNLMPSQTGRAMHGRSQSGVTLGNEFPILSNEVHGFSHSKLLKPTTCPPSISDRCLVASLVLPQLRDWPTDYSTQVVQRGSSPLTPPSPLLFRGLFDPSISTSTLATLNRPPILPRDPLPIHLGYCRLLPVGFSSGYHRQADTWDL</sequence>
<evidence type="ECO:0000313" key="2">
    <source>
        <dbReference type="EMBL" id="KAF9454448.1"/>
    </source>
</evidence>
<comment type="caution">
    <text evidence="2">The sequence shown here is derived from an EMBL/GenBank/DDBJ whole genome shotgun (WGS) entry which is preliminary data.</text>
</comment>
<proteinExistence type="predicted"/>
<feature type="compositionally biased region" description="Polar residues" evidence="1">
    <location>
        <begin position="9"/>
        <end position="23"/>
    </location>
</feature>
<dbReference type="AlphaFoldDB" id="A0A9P6CAV0"/>
<organism evidence="2 3">
    <name type="scientific">Macrolepiota fuliginosa MF-IS2</name>
    <dbReference type="NCBI Taxonomy" id="1400762"/>
    <lineage>
        <taxon>Eukaryota</taxon>
        <taxon>Fungi</taxon>
        <taxon>Dikarya</taxon>
        <taxon>Basidiomycota</taxon>
        <taxon>Agaricomycotina</taxon>
        <taxon>Agaricomycetes</taxon>
        <taxon>Agaricomycetidae</taxon>
        <taxon>Agaricales</taxon>
        <taxon>Agaricineae</taxon>
        <taxon>Agaricaceae</taxon>
        <taxon>Macrolepiota</taxon>
    </lineage>
</organism>
<reference evidence="2" key="1">
    <citation type="submission" date="2020-11" db="EMBL/GenBank/DDBJ databases">
        <authorList>
            <consortium name="DOE Joint Genome Institute"/>
            <person name="Ahrendt S."/>
            <person name="Riley R."/>
            <person name="Andreopoulos W."/>
            <person name="Labutti K."/>
            <person name="Pangilinan J."/>
            <person name="Ruiz-Duenas F.J."/>
            <person name="Barrasa J.M."/>
            <person name="Sanchez-Garcia M."/>
            <person name="Camarero S."/>
            <person name="Miyauchi S."/>
            <person name="Serrano A."/>
            <person name="Linde D."/>
            <person name="Babiker R."/>
            <person name="Drula E."/>
            <person name="Ayuso-Fernandez I."/>
            <person name="Pacheco R."/>
            <person name="Padilla G."/>
            <person name="Ferreira P."/>
            <person name="Barriuso J."/>
            <person name="Kellner H."/>
            <person name="Castanera R."/>
            <person name="Alfaro M."/>
            <person name="Ramirez L."/>
            <person name="Pisabarro A.G."/>
            <person name="Kuo A."/>
            <person name="Tritt A."/>
            <person name="Lipzen A."/>
            <person name="He G."/>
            <person name="Yan M."/>
            <person name="Ng V."/>
            <person name="Cullen D."/>
            <person name="Martin F."/>
            <person name="Rosso M.-N."/>
            <person name="Henrissat B."/>
            <person name="Hibbett D."/>
            <person name="Martinez A.T."/>
            <person name="Grigoriev I.V."/>
        </authorList>
    </citation>
    <scope>NUCLEOTIDE SEQUENCE</scope>
    <source>
        <strain evidence="2">MF-IS2</strain>
    </source>
</reference>
<gene>
    <name evidence="2" type="ORF">P691DRAFT_808592</name>
</gene>
<protein>
    <submittedName>
        <fullName evidence="2">Uncharacterized protein</fullName>
    </submittedName>
</protein>
<dbReference type="EMBL" id="MU151054">
    <property type="protein sequence ID" value="KAF9454448.1"/>
    <property type="molecule type" value="Genomic_DNA"/>
</dbReference>
<accession>A0A9P6CAV0</accession>
<keyword evidence="3" id="KW-1185">Reference proteome</keyword>
<dbReference type="Proteomes" id="UP000807342">
    <property type="component" value="Unassembled WGS sequence"/>
</dbReference>
<name>A0A9P6CAV0_9AGAR</name>
<feature type="region of interest" description="Disordered" evidence="1">
    <location>
        <begin position="1"/>
        <end position="23"/>
    </location>
</feature>
<evidence type="ECO:0000313" key="3">
    <source>
        <dbReference type="Proteomes" id="UP000807342"/>
    </source>
</evidence>